<keyword evidence="4" id="KW-0808">Transferase</keyword>
<dbReference type="OrthoDB" id="1732493at2759"/>
<evidence type="ECO:0000313" key="18">
    <source>
        <dbReference type="EMBL" id="EWM29936.1"/>
    </source>
</evidence>
<dbReference type="FunFam" id="1.10.510.10:FF:000533">
    <property type="entry name" value="cyclin-dependent kinase 10"/>
    <property type="match status" value="1"/>
</dbReference>
<dbReference type="GO" id="GO:0004693">
    <property type="term" value="F:cyclin-dependent protein serine/threonine kinase activity"/>
    <property type="evidence" value="ECO:0007669"/>
    <property type="project" value="UniProtKB-EC"/>
</dbReference>
<evidence type="ECO:0000256" key="1">
    <source>
        <dbReference type="ARBA" id="ARBA00006485"/>
    </source>
</evidence>
<dbReference type="Gene3D" id="3.30.200.20">
    <property type="entry name" value="Phosphorylase Kinase, domain 1"/>
    <property type="match status" value="1"/>
</dbReference>
<comment type="subunit">
    <text evidence="8">May form a complex composed of at least the catalytic subunit CRK2 and a cyclin.</text>
</comment>
<dbReference type="EMBL" id="AZIL01000111">
    <property type="protein sequence ID" value="EWM29936.1"/>
    <property type="molecule type" value="Genomic_DNA"/>
</dbReference>
<dbReference type="InterPro" id="IPR011009">
    <property type="entry name" value="Kinase-like_dom_sf"/>
</dbReference>
<proteinExistence type="inferred from homology"/>
<dbReference type="SMART" id="SM00220">
    <property type="entry name" value="S_TKc"/>
    <property type="match status" value="1"/>
</dbReference>
<evidence type="ECO:0000259" key="17">
    <source>
        <dbReference type="PROSITE" id="PS50011"/>
    </source>
</evidence>
<evidence type="ECO:0000256" key="5">
    <source>
        <dbReference type="ARBA" id="ARBA00022741"/>
    </source>
</evidence>
<gene>
    <name evidence="18" type="ORF">Naga_100351g6</name>
</gene>
<dbReference type="Proteomes" id="UP000019335">
    <property type="component" value="Chromosome 2"/>
</dbReference>
<keyword evidence="7 14" id="KW-0067">ATP-binding</keyword>
<dbReference type="InterPro" id="IPR008271">
    <property type="entry name" value="Ser/Thr_kinase_AS"/>
</dbReference>
<accession>W7UB09</accession>
<evidence type="ECO:0000256" key="6">
    <source>
        <dbReference type="ARBA" id="ARBA00022777"/>
    </source>
</evidence>
<evidence type="ECO:0000256" key="16">
    <source>
        <dbReference type="SAM" id="MobiDB-lite"/>
    </source>
</evidence>
<evidence type="ECO:0000256" key="10">
    <source>
        <dbReference type="ARBA" id="ARBA00041902"/>
    </source>
</evidence>
<feature type="region of interest" description="Disordered" evidence="16">
    <location>
        <begin position="325"/>
        <end position="360"/>
    </location>
</feature>
<evidence type="ECO:0000313" key="19">
    <source>
        <dbReference type="Proteomes" id="UP000019335"/>
    </source>
</evidence>
<protein>
    <recommendedName>
        <fullName evidence="9">Cyclin-dependent kinase 2 homolog</fullName>
        <ecNumber evidence="2">2.7.11.22</ecNumber>
    </recommendedName>
    <alternativeName>
        <fullName evidence="10">Cell division control protein 2 homolog</fullName>
    </alternativeName>
    <alternativeName>
        <fullName evidence="11">cdc2-related kinase 2</fullName>
    </alternativeName>
</protein>
<sequence>MAASPVQSKHEISEAGEADLYGACRPVKSFQKLNQIGEGAYGTVYRGIDKANGRMVALKRVILHNEKQDGFPLTSLREIRTLKLIGRHPHCVRLEEIAVGRKRDGVFLVFEYCEHDMAHLIDHMNTRFTSSEVKNLLLQLLRGVAHLHELWIIHRDIKMSNLLYTNAGRLKLADFGLARLYGAPPAPMTPKVVTLWYRAPELLLGSETYDVSIDMWAVGCIFGELLEYKPLLPGGDELEQLKKIFELLGSPNERIWPGVESLPHVASGMVSLRPDRYPYNTVAARLPRLSEGGVDLLNSFLAYDPQKRLNATDAQRHAFFTNERPLPKEDSLMPTFPSRHDEMEAREKERARLSEGQKSSTAMLLKSALFSSSSASRKGLGGREGLKTSGGTIMPVVKKAKHDG</sequence>
<evidence type="ECO:0000256" key="15">
    <source>
        <dbReference type="RuleBase" id="RU000304"/>
    </source>
</evidence>
<dbReference type="Pfam" id="PF00069">
    <property type="entry name" value="Pkinase"/>
    <property type="match status" value="1"/>
</dbReference>
<evidence type="ECO:0000256" key="3">
    <source>
        <dbReference type="ARBA" id="ARBA00022527"/>
    </source>
</evidence>
<evidence type="ECO:0000256" key="9">
    <source>
        <dbReference type="ARBA" id="ARBA00039612"/>
    </source>
</evidence>
<dbReference type="GO" id="GO:0005524">
    <property type="term" value="F:ATP binding"/>
    <property type="evidence" value="ECO:0007669"/>
    <property type="project" value="UniProtKB-UniRule"/>
</dbReference>
<keyword evidence="19" id="KW-1185">Reference proteome</keyword>
<feature type="compositionally biased region" description="Basic and acidic residues" evidence="16">
    <location>
        <begin position="338"/>
        <end position="355"/>
    </location>
</feature>
<dbReference type="GO" id="GO:0007346">
    <property type="term" value="P:regulation of mitotic cell cycle"/>
    <property type="evidence" value="ECO:0007669"/>
    <property type="project" value="TreeGrafter"/>
</dbReference>
<evidence type="ECO:0000256" key="4">
    <source>
        <dbReference type="ARBA" id="ARBA00022679"/>
    </source>
</evidence>
<feature type="domain" description="Protein kinase" evidence="17">
    <location>
        <begin position="30"/>
        <end position="320"/>
    </location>
</feature>
<evidence type="ECO:0000256" key="7">
    <source>
        <dbReference type="ARBA" id="ARBA00022840"/>
    </source>
</evidence>
<dbReference type="Gene3D" id="1.10.510.10">
    <property type="entry name" value="Transferase(Phosphotransferase) domain 1"/>
    <property type="match status" value="1"/>
</dbReference>
<comment type="similarity">
    <text evidence="1">Belongs to the protein kinase superfamily. CMGC Ser/Thr protein kinase family. CDC2/CDKX subfamily.</text>
</comment>
<dbReference type="PROSITE" id="PS00108">
    <property type="entry name" value="PROTEIN_KINASE_ST"/>
    <property type="match status" value="1"/>
</dbReference>
<dbReference type="PANTHER" id="PTHR24056">
    <property type="entry name" value="CELL DIVISION PROTEIN KINASE"/>
    <property type="match status" value="1"/>
</dbReference>
<dbReference type="PROSITE" id="PS50011">
    <property type="entry name" value="PROTEIN_KINASE_DOM"/>
    <property type="match status" value="1"/>
</dbReference>
<feature type="binding site" evidence="14">
    <location>
        <position position="59"/>
    </location>
    <ligand>
        <name>ATP</name>
        <dbReference type="ChEBI" id="CHEBI:30616"/>
    </ligand>
</feature>
<dbReference type="GO" id="GO:0005634">
    <property type="term" value="C:nucleus"/>
    <property type="evidence" value="ECO:0007669"/>
    <property type="project" value="TreeGrafter"/>
</dbReference>
<evidence type="ECO:0000256" key="11">
    <source>
        <dbReference type="ARBA" id="ARBA00042858"/>
    </source>
</evidence>
<evidence type="ECO:0000256" key="13">
    <source>
        <dbReference type="ARBA" id="ARBA00048367"/>
    </source>
</evidence>
<dbReference type="SUPFAM" id="SSF56112">
    <property type="entry name" value="Protein kinase-like (PK-like)"/>
    <property type="match status" value="1"/>
</dbReference>
<name>W7UB09_9STRA</name>
<evidence type="ECO:0000256" key="14">
    <source>
        <dbReference type="PROSITE-ProRule" id="PRU10141"/>
    </source>
</evidence>
<dbReference type="EC" id="2.7.11.22" evidence="2"/>
<dbReference type="InterPro" id="IPR050108">
    <property type="entry name" value="CDK"/>
</dbReference>
<dbReference type="PROSITE" id="PS00107">
    <property type="entry name" value="PROTEIN_KINASE_ATP"/>
    <property type="match status" value="1"/>
</dbReference>
<evidence type="ECO:0000256" key="2">
    <source>
        <dbReference type="ARBA" id="ARBA00012425"/>
    </source>
</evidence>
<organism evidence="18 19">
    <name type="scientific">Nannochloropsis gaditana</name>
    <dbReference type="NCBI Taxonomy" id="72520"/>
    <lineage>
        <taxon>Eukaryota</taxon>
        <taxon>Sar</taxon>
        <taxon>Stramenopiles</taxon>
        <taxon>Ochrophyta</taxon>
        <taxon>Eustigmatophyceae</taxon>
        <taxon>Eustigmatales</taxon>
        <taxon>Monodopsidaceae</taxon>
        <taxon>Nannochloropsis</taxon>
    </lineage>
</organism>
<comment type="catalytic activity">
    <reaction evidence="12">
        <text>L-threonyl-[protein] + ATP = O-phospho-L-threonyl-[protein] + ADP + H(+)</text>
        <dbReference type="Rhea" id="RHEA:46608"/>
        <dbReference type="Rhea" id="RHEA-COMP:11060"/>
        <dbReference type="Rhea" id="RHEA-COMP:11605"/>
        <dbReference type="ChEBI" id="CHEBI:15378"/>
        <dbReference type="ChEBI" id="CHEBI:30013"/>
        <dbReference type="ChEBI" id="CHEBI:30616"/>
        <dbReference type="ChEBI" id="CHEBI:61977"/>
        <dbReference type="ChEBI" id="CHEBI:456216"/>
        <dbReference type="EC" id="2.7.11.22"/>
    </reaction>
</comment>
<reference evidence="18 19" key="1">
    <citation type="journal article" date="2014" name="Mol. Plant">
        <title>Chromosome Scale Genome Assembly and Transcriptome Profiling of Nannochloropsis gaditana in Nitrogen Depletion.</title>
        <authorList>
            <person name="Corteggiani Carpinelli E."/>
            <person name="Telatin A."/>
            <person name="Vitulo N."/>
            <person name="Forcato C."/>
            <person name="D'Angelo M."/>
            <person name="Schiavon R."/>
            <person name="Vezzi A."/>
            <person name="Giacometti G.M."/>
            <person name="Morosinotto T."/>
            <person name="Valle G."/>
        </authorList>
    </citation>
    <scope>NUCLEOTIDE SEQUENCE [LARGE SCALE GENOMIC DNA]</scope>
    <source>
        <strain evidence="18 19">B-31</strain>
    </source>
</reference>
<feature type="region of interest" description="Disordered" evidence="16">
    <location>
        <begin position="372"/>
        <end position="404"/>
    </location>
</feature>
<evidence type="ECO:0000256" key="8">
    <source>
        <dbReference type="ARBA" id="ARBA00038543"/>
    </source>
</evidence>
<dbReference type="PANTHER" id="PTHR24056:SF107">
    <property type="entry name" value="CYCLIN-DEPENDENT KINASE 11A-RELATED"/>
    <property type="match status" value="1"/>
</dbReference>
<comment type="catalytic activity">
    <reaction evidence="13">
        <text>L-seryl-[protein] + ATP = O-phospho-L-seryl-[protein] + ADP + H(+)</text>
        <dbReference type="Rhea" id="RHEA:17989"/>
        <dbReference type="Rhea" id="RHEA-COMP:9863"/>
        <dbReference type="Rhea" id="RHEA-COMP:11604"/>
        <dbReference type="ChEBI" id="CHEBI:15378"/>
        <dbReference type="ChEBI" id="CHEBI:29999"/>
        <dbReference type="ChEBI" id="CHEBI:30616"/>
        <dbReference type="ChEBI" id="CHEBI:83421"/>
        <dbReference type="ChEBI" id="CHEBI:456216"/>
        <dbReference type="EC" id="2.7.11.22"/>
    </reaction>
</comment>
<dbReference type="FunFam" id="3.30.200.20:FF:000124">
    <property type="entry name" value="Cyclin-dependent kinase 4"/>
    <property type="match status" value="1"/>
</dbReference>
<keyword evidence="6 18" id="KW-0418">Kinase</keyword>
<dbReference type="InterPro" id="IPR000719">
    <property type="entry name" value="Prot_kinase_dom"/>
</dbReference>
<dbReference type="InterPro" id="IPR017441">
    <property type="entry name" value="Protein_kinase_ATP_BS"/>
</dbReference>
<dbReference type="AlphaFoldDB" id="W7UB09"/>
<evidence type="ECO:0000256" key="12">
    <source>
        <dbReference type="ARBA" id="ARBA00047811"/>
    </source>
</evidence>
<keyword evidence="3 15" id="KW-0723">Serine/threonine-protein kinase</keyword>
<comment type="caution">
    <text evidence="18">The sequence shown here is derived from an EMBL/GenBank/DDBJ whole genome shotgun (WGS) entry which is preliminary data.</text>
</comment>
<keyword evidence="5 14" id="KW-0547">Nucleotide-binding</keyword>